<dbReference type="EMBL" id="CP045702">
    <property type="protein sequence ID" value="QNE75514.1"/>
    <property type="molecule type" value="Genomic_DNA"/>
</dbReference>
<name>A0A7G7BJJ9_9ACTN</name>
<feature type="region of interest" description="Disordered" evidence="1">
    <location>
        <begin position="50"/>
        <end position="80"/>
    </location>
</feature>
<gene>
    <name evidence="3" type="ORF">F0344_13565</name>
</gene>
<dbReference type="RefSeq" id="WP_185299038.1">
    <property type="nucleotide sequence ID" value="NZ_CP045702.1"/>
</dbReference>
<accession>A0A7G7BJJ9</accession>
<dbReference type="KEGG" id="sfiy:F0344_13565"/>
<dbReference type="AlphaFoldDB" id="A0A7G7BJJ9"/>
<evidence type="ECO:0000256" key="1">
    <source>
        <dbReference type="SAM" id="MobiDB-lite"/>
    </source>
</evidence>
<evidence type="ECO:0000313" key="3">
    <source>
        <dbReference type="EMBL" id="QNE75514.1"/>
    </source>
</evidence>
<organism evidence="3 4">
    <name type="scientific">Streptomyces finlayi</name>
    <dbReference type="NCBI Taxonomy" id="67296"/>
    <lineage>
        <taxon>Bacteria</taxon>
        <taxon>Bacillati</taxon>
        <taxon>Actinomycetota</taxon>
        <taxon>Actinomycetes</taxon>
        <taxon>Kitasatosporales</taxon>
        <taxon>Streptomycetaceae</taxon>
        <taxon>Streptomyces</taxon>
    </lineage>
</organism>
<feature type="transmembrane region" description="Helical" evidence="2">
    <location>
        <begin position="91"/>
        <end position="112"/>
    </location>
</feature>
<evidence type="ECO:0000256" key="2">
    <source>
        <dbReference type="SAM" id="Phobius"/>
    </source>
</evidence>
<evidence type="ECO:0008006" key="5">
    <source>
        <dbReference type="Google" id="ProtNLM"/>
    </source>
</evidence>
<dbReference type="Proteomes" id="UP000515307">
    <property type="component" value="Chromosome"/>
</dbReference>
<keyword evidence="2" id="KW-0472">Membrane</keyword>
<sequence>MTVRDGADLGQSFDLKITKLVEDASGAVTVRDTWLADAALPFDPKPANNTARLVLNGTGAQDSGGTSDGSTGTAGSTGGSSGGGLAFTGSVALWSSVAAAAALAAGGVLYAVSRRRSQRV</sequence>
<proteinExistence type="predicted"/>
<keyword evidence="2" id="KW-1133">Transmembrane helix</keyword>
<reference evidence="4" key="1">
    <citation type="submission" date="2019-10" db="EMBL/GenBank/DDBJ databases">
        <title>Antimicrobial potential of Antarctic Bacteria.</title>
        <authorList>
            <person name="Benaud N."/>
            <person name="Edwards R.J."/>
            <person name="Ferrari B.C."/>
        </authorList>
    </citation>
    <scope>NUCLEOTIDE SEQUENCE [LARGE SCALE GENOMIC DNA]</scope>
    <source>
        <strain evidence="4">NBSH44</strain>
    </source>
</reference>
<evidence type="ECO:0000313" key="4">
    <source>
        <dbReference type="Proteomes" id="UP000515307"/>
    </source>
</evidence>
<protein>
    <recommendedName>
        <fullName evidence="5">LPXTG cell wall anchor domain-containing protein</fullName>
    </recommendedName>
</protein>
<feature type="compositionally biased region" description="Low complexity" evidence="1">
    <location>
        <begin position="57"/>
        <end position="74"/>
    </location>
</feature>
<keyword evidence="2" id="KW-0812">Transmembrane</keyword>
<keyword evidence="4" id="KW-1185">Reference proteome</keyword>